<feature type="domain" description="SH3" evidence="6">
    <location>
        <begin position="1323"/>
        <end position="1391"/>
    </location>
</feature>
<dbReference type="Gene3D" id="2.60.40.10">
    <property type="entry name" value="Immunoglobulins"/>
    <property type="match status" value="2"/>
</dbReference>
<feature type="compositionally biased region" description="Polar residues" evidence="5">
    <location>
        <begin position="1172"/>
        <end position="1184"/>
    </location>
</feature>
<gene>
    <name evidence="8" type="ORF">CRM22_006641</name>
</gene>
<evidence type="ECO:0000259" key="6">
    <source>
        <dbReference type="PROSITE" id="PS50002"/>
    </source>
</evidence>
<evidence type="ECO:0000256" key="2">
    <source>
        <dbReference type="ARBA" id="ARBA00022443"/>
    </source>
</evidence>
<dbReference type="InterPro" id="IPR035755">
    <property type="entry name" value="RIM-BP_SH3_3"/>
</dbReference>
<dbReference type="InterPro" id="IPR036028">
    <property type="entry name" value="SH3-like_dom_sf"/>
</dbReference>
<keyword evidence="9" id="KW-1185">Reference proteome</keyword>
<evidence type="ECO:0000256" key="3">
    <source>
        <dbReference type="ARBA" id="ARBA00022737"/>
    </source>
</evidence>
<feature type="region of interest" description="Disordered" evidence="5">
    <location>
        <begin position="1284"/>
        <end position="1321"/>
    </location>
</feature>
<dbReference type="FunFam" id="2.30.30.40:FF:000023">
    <property type="entry name" value="RIMS-binding protein 2 isoform F"/>
    <property type="match status" value="1"/>
</dbReference>
<feature type="compositionally biased region" description="Polar residues" evidence="5">
    <location>
        <begin position="1284"/>
        <end position="1314"/>
    </location>
</feature>
<evidence type="ECO:0000256" key="4">
    <source>
        <dbReference type="PROSITE-ProRule" id="PRU00192"/>
    </source>
</evidence>
<proteinExistence type="inferred from homology"/>
<feature type="region of interest" description="Disordered" evidence="5">
    <location>
        <begin position="1490"/>
        <end position="1511"/>
    </location>
</feature>
<dbReference type="InterPro" id="IPR013783">
    <property type="entry name" value="Ig-like_fold"/>
</dbReference>
<feature type="domain" description="SH3" evidence="6">
    <location>
        <begin position="1095"/>
        <end position="1163"/>
    </location>
</feature>
<dbReference type="PROSITE" id="PS50002">
    <property type="entry name" value="SH3"/>
    <property type="match status" value="2"/>
</dbReference>
<dbReference type="InterPro" id="IPR035753">
    <property type="entry name" value="RIM-BP_SH3_2"/>
</dbReference>
<dbReference type="InterPro" id="IPR057884">
    <property type="entry name" value="FN3_RIM-BP1/2/3"/>
</dbReference>
<feature type="compositionally biased region" description="Polar residues" evidence="5">
    <location>
        <begin position="422"/>
        <end position="431"/>
    </location>
</feature>
<evidence type="ECO:0000259" key="7">
    <source>
        <dbReference type="PROSITE" id="PS50853"/>
    </source>
</evidence>
<keyword evidence="2 4" id="KW-0728">SH3 domain</keyword>
<dbReference type="InterPro" id="IPR003961">
    <property type="entry name" value="FN3_dom"/>
</dbReference>
<comment type="caution">
    <text evidence="8">The sequence shown here is derived from an EMBL/GenBank/DDBJ whole genome shotgun (WGS) entry which is preliminary data.</text>
</comment>
<protein>
    <recommendedName>
        <fullName evidence="10">SH3 domain-containing protein</fullName>
    </recommendedName>
</protein>
<dbReference type="InterPro" id="IPR001452">
    <property type="entry name" value="SH3_domain"/>
</dbReference>
<dbReference type="CDD" id="cd12013">
    <property type="entry name" value="SH3_RIM-BP_3"/>
    <property type="match status" value="1"/>
</dbReference>
<organism evidence="8 9">
    <name type="scientific">Opisthorchis felineus</name>
    <dbReference type="NCBI Taxonomy" id="147828"/>
    <lineage>
        <taxon>Eukaryota</taxon>
        <taxon>Metazoa</taxon>
        <taxon>Spiralia</taxon>
        <taxon>Lophotrochozoa</taxon>
        <taxon>Platyhelminthes</taxon>
        <taxon>Trematoda</taxon>
        <taxon>Digenea</taxon>
        <taxon>Opisthorchiida</taxon>
        <taxon>Opisthorchiata</taxon>
        <taxon>Opisthorchiidae</taxon>
        <taxon>Opisthorchis</taxon>
    </lineage>
</organism>
<dbReference type="PANTHER" id="PTHR14234:SF19">
    <property type="entry name" value="RIM-BINDING PROTEIN, ISOFORM F"/>
    <property type="match status" value="1"/>
</dbReference>
<feature type="domain" description="Fibronectin type-III" evidence="7">
    <location>
        <begin position="180"/>
        <end position="274"/>
    </location>
</feature>
<feature type="region of interest" description="Disordered" evidence="5">
    <location>
        <begin position="1160"/>
        <end position="1265"/>
    </location>
</feature>
<dbReference type="OrthoDB" id="4158657at2759"/>
<dbReference type="Pfam" id="PF07653">
    <property type="entry name" value="SH3_2"/>
    <property type="match status" value="2"/>
</dbReference>
<reference evidence="8 9" key="1">
    <citation type="journal article" date="2019" name="BMC Genomics">
        <title>New insights from Opisthorchis felineus genome: update on genomics of the epidemiologically important liver flukes.</title>
        <authorList>
            <person name="Ershov N.I."/>
            <person name="Mordvinov V.A."/>
            <person name="Prokhortchouk E.B."/>
            <person name="Pakharukova M.Y."/>
            <person name="Gunbin K.V."/>
            <person name="Ustyantsev K."/>
            <person name="Genaev M.A."/>
            <person name="Blinov A.G."/>
            <person name="Mazur A."/>
            <person name="Boulygina E."/>
            <person name="Tsygankova S."/>
            <person name="Khrameeva E."/>
            <person name="Chekanov N."/>
            <person name="Fan G."/>
            <person name="Xiao A."/>
            <person name="Zhang H."/>
            <person name="Xu X."/>
            <person name="Yang H."/>
            <person name="Solovyev V."/>
            <person name="Lee S.M."/>
            <person name="Liu X."/>
            <person name="Afonnikov D.A."/>
            <person name="Skryabin K.G."/>
        </authorList>
    </citation>
    <scope>NUCLEOTIDE SEQUENCE [LARGE SCALE GENOMIC DNA]</scope>
    <source>
        <strain evidence="8">AK-0245</strain>
        <tissue evidence="8">Whole organism</tissue>
    </source>
</reference>
<dbReference type="InterPro" id="IPR036116">
    <property type="entry name" value="FN3_sf"/>
</dbReference>
<dbReference type="Pfam" id="PF25523">
    <property type="entry name" value="Ig_RIMBP2"/>
    <property type="match status" value="2"/>
</dbReference>
<dbReference type="CDD" id="cd00063">
    <property type="entry name" value="FN3"/>
    <property type="match status" value="1"/>
</dbReference>
<dbReference type="FunFam" id="2.30.30.40:FF:000016">
    <property type="entry name" value="RIMS-binding protein 2 isoform X2"/>
    <property type="match status" value="1"/>
</dbReference>
<dbReference type="Gene3D" id="2.30.30.40">
    <property type="entry name" value="SH3 Domains"/>
    <property type="match status" value="2"/>
</dbReference>
<evidence type="ECO:0000313" key="9">
    <source>
        <dbReference type="Proteomes" id="UP000308267"/>
    </source>
</evidence>
<dbReference type="EMBL" id="SJOL01006980">
    <property type="protein sequence ID" value="TGZ63929.1"/>
    <property type="molecule type" value="Genomic_DNA"/>
</dbReference>
<dbReference type="GO" id="GO:0007274">
    <property type="term" value="P:neuromuscular synaptic transmission"/>
    <property type="evidence" value="ECO:0007669"/>
    <property type="project" value="TreeGrafter"/>
</dbReference>
<feature type="region of interest" description="Disordered" evidence="5">
    <location>
        <begin position="1405"/>
        <end position="1442"/>
    </location>
</feature>
<dbReference type="SUPFAM" id="SSF49265">
    <property type="entry name" value="Fibronectin type III"/>
    <property type="match status" value="1"/>
</dbReference>
<keyword evidence="3" id="KW-0677">Repeat</keyword>
<accession>A0A4S2LRF5</accession>
<feature type="region of interest" description="Disordered" evidence="5">
    <location>
        <begin position="846"/>
        <end position="881"/>
    </location>
</feature>
<dbReference type="PRINTS" id="PR00452">
    <property type="entry name" value="SH3DOMAIN"/>
</dbReference>
<evidence type="ECO:0000256" key="1">
    <source>
        <dbReference type="ARBA" id="ARBA00010749"/>
    </source>
</evidence>
<feature type="compositionally biased region" description="Polar residues" evidence="5">
    <location>
        <begin position="1405"/>
        <end position="1438"/>
    </location>
</feature>
<evidence type="ECO:0008006" key="10">
    <source>
        <dbReference type="Google" id="ProtNLM"/>
    </source>
</evidence>
<feature type="region of interest" description="Disordered" evidence="5">
    <location>
        <begin position="410"/>
        <end position="431"/>
    </location>
</feature>
<dbReference type="SUPFAM" id="SSF50044">
    <property type="entry name" value="SH3-domain"/>
    <property type="match status" value="2"/>
</dbReference>
<feature type="compositionally biased region" description="Polar residues" evidence="5">
    <location>
        <begin position="1212"/>
        <end position="1240"/>
    </location>
</feature>
<dbReference type="CDD" id="cd12012">
    <property type="entry name" value="SH3_RIM-BP_2"/>
    <property type="match status" value="1"/>
</dbReference>
<dbReference type="PROSITE" id="PS50853">
    <property type="entry name" value="FN3"/>
    <property type="match status" value="1"/>
</dbReference>
<dbReference type="SMART" id="SM00326">
    <property type="entry name" value="SH3"/>
    <property type="match status" value="2"/>
</dbReference>
<dbReference type="InterPro" id="IPR040325">
    <property type="entry name" value="RIMBP1/2/3"/>
</dbReference>
<name>A0A4S2LRF5_OPIFE</name>
<dbReference type="PANTHER" id="PTHR14234">
    <property type="entry name" value="RIM BINDING PROTEIN-RELATED"/>
    <property type="match status" value="1"/>
</dbReference>
<evidence type="ECO:0000256" key="5">
    <source>
        <dbReference type="SAM" id="MobiDB-lite"/>
    </source>
</evidence>
<comment type="similarity">
    <text evidence="1">Belongs to the RIMBP family.</text>
</comment>
<sequence length="1511" mass="166988">MLSVNTSCTYPNDANHASSSADFNQGLCAYTGGEGVETLRIKLRELEKRCALQQLLQEEVLLELEGARKRERSTESNEDFISSADQTYRSTLADFSNISMSTSGQAKVDYANYTRSTEATDFSLGAGSTGSTTRVNIKRCVLGSGAVPGGKPVTSDEQDPNLVELFQTSDEPFEISDIRAPRMLTLERQLVHSVLISWKPPDVTSTGQTVSAYHVYVDGQFRLAVKAKEKTRALLDRVDADKPHRISVRAISTKGQSKDAACTLVVGRGMTATPGRLRATQITTNSAKLSWMPGNSNYWHRIFLNQQELCTCPPGVYKVLLTGLPDPPTNVQLEPGPQDGMLLVTWLPVPQDQGAAAAATAAGAGITLPVQGYTVCLNENSLVEVAESTNDHAIIPLQQIKRHLEAAGTTSSVTRLSETETSEATLADNGQLSPDLPGTGIPQHLFITVHSNVPRDATESKAAFANSGSPVKSNILKGAAGPGSLPVNLTAELLLASAGSLQAARRIFGSRLSLHLGIDEAAAKRAGVPLIVESEMSTSPPSTTQVGDVSTLDPGLVMVSADLTTRKLSPTADAIGSAEALLRRRKLADNEEHSAPNSSPEMNLPEIERSFHRNRFRSHPIHSSEPWPWPEQHAGRSGHPPHLPVTRRSPTNSSYARKSWRQFRSLSDDHDPRLLYATQIDLDDFHEDSNDTAPSQDARVSDPNRWFRTSSLYSIHQKRPIRGRRPRGSAKSSWDLRNLEVSPRYLGNEQFKKGDGIRFRSARCPRFPVDQSYQEYITRCGSMPWDEVTHRGATAPYLVFTKFGHRFRDQFETKVPGPIIRAFSSSSNDDKYSFYVPDGFSEQRLNSGQVMLPTRKPGYYRPRSRSTSPHRPQRQYGPKGVSTSWASRLFEFDNQAAPEIQCYWPQNPSRTHRSLIRKAGHGSVGSWHKAHTFGHPVHSVPEIQIHQDSETSGPPRRTRSKRIDLRGYHEELGPGVPSQHIKITEQLVDPCSQQTKFVQAPKSSVEGRRKLQNTTALSGAQPFLSHYPSEPPFSSTSGIHNTTHMNTSSRMPQELIQHVPPPVALDEFRRPYHKSDGDQAGNYGLPVQQRFLDTKSMRFVVALYAYDPATMSPNPDAVQEELPFQEGQIIKIFGDCDEDGFFYGECNGLRGLVPSNMVSKPERDIGPADSTYPGTSNLMEQVTNPERPRYPEEPSLPPGQLSRPRHRHSGITHVSHQNLPSHQTSDAMTGRSYGSTSAIQNGEALATQPHSRRSPLENPPLPQCRSTNTVATLYGQEDSCYEFSGQTSMREPPLRTSQQPVSRQMRASQLTGSNEPGKPSLSGMSRQMVALYDYDPSVLSPNPDADRELSFRSGERIVVYGEMDEDGFYEGELSDGRRGLVPSNFLREIRTDVDSTDRRASITARGSQKWSQADSGGFMNSTYKNETSQAPTGPSTSAGYRRDQEKLVPLGREQLRGVNFGRKAAGGQLGIHDELKDANYAQARMSQRRLGIEEDPYWDRQSTYDGDAQKW</sequence>
<dbReference type="Proteomes" id="UP000308267">
    <property type="component" value="Unassembled WGS sequence"/>
</dbReference>
<feature type="region of interest" description="Disordered" evidence="5">
    <location>
        <begin position="620"/>
        <end position="656"/>
    </location>
</feature>
<dbReference type="STRING" id="147828.A0A4S2LRF5"/>
<evidence type="ECO:0000313" key="8">
    <source>
        <dbReference type="EMBL" id="TGZ63929.1"/>
    </source>
</evidence>
<dbReference type="GO" id="GO:0045202">
    <property type="term" value="C:synapse"/>
    <property type="evidence" value="ECO:0007669"/>
    <property type="project" value="GOC"/>
</dbReference>